<proteinExistence type="predicted"/>
<comment type="cofactor">
    <cofactor evidence="1">
        <name>[4Fe-4S] cluster</name>
        <dbReference type="ChEBI" id="CHEBI:49883"/>
    </cofactor>
</comment>
<dbReference type="InterPro" id="IPR043129">
    <property type="entry name" value="ATPase_NBD"/>
</dbReference>
<keyword evidence="3" id="KW-0408">Iron</keyword>
<dbReference type="PANTHER" id="PTHR32329">
    <property type="entry name" value="BIFUNCTIONAL PROTEIN [INCLUDES 2-HYDROXYACYL-COA DEHYDRATASE (N-TER) AND ITS ACTIVATOR DOMAIN (C_TERM)-RELATED"/>
    <property type="match status" value="1"/>
</dbReference>
<organism evidence="6 7">
    <name type="scientific">Candidatus Solincola sediminis</name>
    <dbReference type="NCBI Taxonomy" id="1797199"/>
    <lineage>
        <taxon>Bacteria</taxon>
        <taxon>Bacillati</taxon>
        <taxon>Actinomycetota</taxon>
        <taxon>Candidatus Geothermincolia</taxon>
        <taxon>Candidatus Geothermincolales</taxon>
        <taxon>Candidatus Geothermincolaceae</taxon>
        <taxon>Candidatus Solincola</taxon>
    </lineage>
</organism>
<keyword evidence="4" id="KW-0411">Iron-sulfur</keyword>
<evidence type="ECO:0000313" key="6">
    <source>
        <dbReference type="EMBL" id="OFW59732.1"/>
    </source>
</evidence>
<evidence type="ECO:0000259" key="5">
    <source>
        <dbReference type="Pfam" id="PF01869"/>
    </source>
</evidence>
<name>A0A1F2WS57_9ACTN</name>
<dbReference type="InterPro" id="IPR002731">
    <property type="entry name" value="ATPase_BadF"/>
</dbReference>
<dbReference type="Pfam" id="PF01869">
    <property type="entry name" value="BcrAD_BadFG"/>
    <property type="match status" value="1"/>
</dbReference>
<dbReference type="PANTHER" id="PTHR32329:SF2">
    <property type="entry name" value="BIFUNCTIONAL PROTEIN [INCLUDES 2-HYDROXYACYL-COA DEHYDRATASE (N-TER) AND ITS ACTIVATOR DOMAIN (C_TERM)"/>
    <property type="match status" value="1"/>
</dbReference>
<gene>
    <name evidence="6" type="ORF">A2Y75_04990</name>
</gene>
<dbReference type="Proteomes" id="UP000177876">
    <property type="component" value="Unassembled WGS sequence"/>
</dbReference>
<dbReference type="CDD" id="cd24036">
    <property type="entry name" value="ASKHA_NBD_BcrAD_BadFG_HgdC_HadI"/>
    <property type="match status" value="1"/>
</dbReference>
<dbReference type="InterPro" id="IPR051805">
    <property type="entry name" value="Dehydratase_Activator_Redct"/>
</dbReference>
<evidence type="ECO:0000313" key="7">
    <source>
        <dbReference type="Proteomes" id="UP000177876"/>
    </source>
</evidence>
<dbReference type="GO" id="GO:0046872">
    <property type="term" value="F:metal ion binding"/>
    <property type="evidence" value="ECO:0007669"/>
    <property type="project" value="UniProtKB-KW"/>
</dbReference>
<keyword evidence="2" id="KW-0479">Metal-binding</keyword>
<dbReference type="AlphaFoldDB" id="A0A1F2WS57"/>
<dbReference type="GO" id="GO:0051536">
    <property type="term" value="F:iron-sulfur cluster binding"/>
    <property type="evidence" value="ECO:0007669"/>
    <property type="project" value="UniProtKB-KW"/>
</dbReference>
<dbReference type="SUPFAM" id="SSF53067">
    <property type="entry name" value="Actin-like ATPase domain"/>
    <property type="match status" value="1"/>
</dbReference>
<dbReference type="Gene3D" id="3.30.420.40">
    <property type="match status" value="2"/>
</dbReference>
<protein>
    <recommendedName>
        <fullName evidence="5">ATPase BadF/BadG/BcrA/BcrD type domain-containing protein</fullName>
    </recommendedName>
</protein>
<dbReference type="EMBL" id="MELK01000011">
    <property type="protein sequence ID" value="OFW59732.1"/>
    <property type="molecule type" value="Genomic_DNA"/>
</dbReference>
<evidence type="ECO:0000256" key="1">
    <source>
        <dbReference type="ARBA" id="ARBA00001966"/>
    </source>
</evidence>
<sequence length="266" mass="27935">MMKLYAGCDIGSTTGKALIMRGGEVLGYSIIPCAVRPETTAVQALEKAFDAAGLPLQELAYMVATGYGRVRISSADENVSEITCHAVGSFYLDPGSRTLIDIGGQDCKVIKMNPKGKVVDFAMNDKCAAGTGRFFEAMARVMEIGLEDIAAYSIQSSNPAQITSQCSVFAESEVITLLNEGVDIRDISAGINEAIAARLASLVRKVGVEERVSVSGGCAKNIGLILALGKKLGIEVKSLSMDPQVIGALGAAIIAGRRLEADVIEK</sequence>
<evidence type="ECO:0000256" key="4">
    <source>
        <dbReference type="ARBA" id="ARBA00023014"/>
    </source>
</evidence>
<evidence type="ECO:0000256" key="2">
    <source>
        <dbReference type="ARBA" id="ARBA00022723"/>
    </source>
</evidence>
<dbReference type="NCBIfam" id="TIGR00241">
    <property type="entry name" value="CoA_E_activ"/>
    <property type="match status" value="1"/>
</dbReference>
<dbReference type="InterPro" id="IPR008275">
    <property type="entry name" value="CoA_E_activase_dom"/>
</dbReference>
<comment type="caution">
    <text evidence="6">The sequence shown here is derived from an EMBL/GenBank/DDBJ whole genome shotgun (WGS) entry which is preliminary data.</text>
</comment>
<reference evidence="6 7" key="1">
    <citation type="journal article" date="2016" name="Nat. Commun.">
        <title>Thousands of microbial genomes shed light on interconnected biogeochemical processes in an aquifer system.</title>
        <authorList>
            <person name="Anantharaman K."/>
            <person name="Brown C.T."/>
            <person name="Hug L.A."/>
            <person name="Sharon I."/>
            <person name="Castelle C.J."/>
            <person name="Probst A.J."/>
            <person name="Thomas B.C."/>
            <person name="Singh A."/>
            <person name="Wilkins M.J."/>
            <person name="Karaoz U."/>
            <person name="Brodie E.L."/>
            <person name="Williams K.H."/>
            <person name="Hubbard S.S."/>
            <person name="Banfield J.F."/>
        </authorList>
    </citation>
    <scope>NUCLEOTIDE SEQUENCE [LARGE SCALE GENOMIC DNA]</scope>
</reference>
<evidence type="ECO:0000256" key="3">
    <source>
        <dbReference type="ARBA" id="ARBA00023004"/>
    </source>
</evidence>
<feature type="domain" description="ATPase BadF/BadG/BcrA/BcrD type" evidence="5">
    <location>
        <begin position="7"/>
        <end position="255"/>
    </location>
</feature>
<accession>A0A1F2WS57</accession>
<dbReference type="STRING" id="1797197.A2Y75_04990"/>